<dbReference type="Pfam" id="PF01420">
    <property type="entry name" value="Methylase_S"/>
    <property type="match status" value="2"/>
</dbReference>
<keyword evidence="4" id="KW-0175">Coiled coil</keyword>
<keyword evidence="6" id="KW-0378">Hydrolase</keyword>
<keyword evidence="6" id="KW-0540">Nuclease</keyword>
<evidence type="ECO:0000313" key="6">
    <source>
        <dbReference type="EMBL" id="WNF22066.1"/>
    </source>
</evidence>
<feature type="coiled-coil region" evidence="4">
    <location>
        <begin position="378"/>
        <end position="408"/>
    </location>
</feature>
<keyword evidence="7" id="KW-1185">Reference proteome</keyword>
<comment type="similarity">
    <text evidence="1">Belongs to the type-I restriction system S methylase family.</text>
</comment>
<gene>
    <name evidence="6" type="ORF">RH061_18030</name>
</gene>
<name>A0ABY9VM83_9BACI</name>
<dbReference type="RefSeq" id="WP_031539228.1">
    <property type="nucleotide sequence ID" value="NZ_CP134494.1"/>
</dbReference>
<evidence type="ECO:0000256" key="4">
    <source>
        <dbReference type="SAM" id="Coils"/>
    </source>
</evidence>
<feature type="domain" description="Type I restriction modification DNA specificity" evidence="5">
    <location>
        <begin position="228"/>
        <end position="393"/>
    </location>
</feature>
<evidence type="ECO:0000313" key="7">
    <source>
        <dbReference type="Proteomes" id="UP001303324"/>
    </source>
</evidence>
<evidence type="ECO:0000256" key="2">
    <source>
        <dbReference type="ARBA" id="ARBA00022747"/>
    </source>
</evidence>
<reference evidence="6 7" key="1">
    <citation type="submission" date="2023-09" db="EMBL/GenBank/DDBJ databases">
        <title>Microbial mechanism of fulvic acid promoting antimony reduction mineralization in rice fields.</title>
        <authorList>
            <person name="Chen G."/>
            <person name="Lan J."/>
        </authorList>
    </citation>
    <scope>NUCLEOTIDE SEQUENCE [LARGE SCALE GENOMIC DNA]</scope>
    <source>
        <strain evidence="6 7">PS1</strain>
    </source>
</reference>
<dbReference type="SUPFAM" id="SSF116734">
    <property type="entry name" value="DNA methylase specificity domain"/>
    <property type="match status" value="2"/>
</dbReference>
<accession>A0ABY9VM83</accession>
<keyword evidence="2" id="KW-0680">Restriction system</keyword>
<evidence type="ECO:0000256" key="3">
    <source>
        <dbReference type="ARBA" id="ARBA00023125"/>
    </source>
</evidence>
<evidence type="ECO:0000256" key="1">
    <source>
        <dbReference type="ARBA" id="ARBA00010923"/>
    </source>
</evidence>
<evidence type="ECO:0000259" key="5">
    <source>
        <dbReference type="Pfam" id="PF01420"/>
    </source>
</evidence>
<keyword evidence="3" id="KW-0238">DNA-binding</keyword>
<organism evidence="6 7">
    <name type="scientific">Mesobacillus jeotgali</name>
    <dbReference type="NCBI Taxonomy" id="129985"/>
    <lineage>
        <taxon>Bacteria</taxon>
        <taxon>Bacillati</taxon>
        <taxon>Bacillota</taxon>
        <taxon>Bacilli</taxon>
        <taxon>Bacillales</taxon>
        <taxon>Bacillaceae</taxon>
        <taxon>Mesobacillus</taxon>
    </lineage>
</organism>
<dbReference type="PANTHER" id="PTHR30408">
    <property type="entry name" value="TYPE-1 RESTRICTION ENZYME ECOKI SPECIFICITY PROTEIN"/>
    <property type="match status" value="1"/>
</dbReference>
<dbReference type="GO" id="GO:0004519">
    <property type="term" value="F:endonuclease activity"/>
    <property type="evidence" value="ECO:0007669"/>
    <property type="project" value="UniProtKB-KW"/>
</dbReference>
<dbReference type="PANTHER" id="PTHR30408:SF12">
    <property type="entry name" value="TYPE I RESTRICTION ENZYME MJAVIII SPECIFICITY SUBUNIT"/>
    <property type="match status" value="1"/>
</dbReference>
<protein>
    <submittedName>
        <fullName evidence="6">Restriction endonuclease subunit S</fullName>
    </submittedName>
</protein>
<dbReference type="Proteomes" id="UP001303324">
    <property type="component" value="Chromosome"/>
</dbReference>
<keyword evidence="6" id="KW-0255">Endonuclease</keyword>
<dbReference type="Gene3D" id="3.90.220.20">
    <property type="entry name" value="DNA methylase specificity domains"/>
    <property type="match status" value="2"/>
</dbReference>
<feature type="domain" description="Type I restriction modification DNA specificity" evidence="5">
    <location>
        <begin position="36"/>
        <end position="176"/>
    </location>
</feature>
<dbReference type="Gene3D" id="1.10.287.1120">
    <property type="entry name" value="Bipartite methylase S protein"/>
    <property type="match status" value="1"/>
</dbReference>
<sequence length="421" mass="49089">MSRPTKDSRIEWIGEIPVHWEVGKVKHLFFRSKEINNENNPKVLSLARSGIKERNISNNEGQLAASYDNYSIVKEGDLLLNPMDLTSGANCNYSFIEGVISPAYINLRSKNECSSKYYDYYFKLQYWSLVFFAHGKGVSFEHRWTLNNETLMNFAIPIPPVEEQVKISNYLDNKVSQVENLIDKTKLSIIELKKYMQSLIIEAVTKGLTPNVEMKETGVEWLGSIPFHWKVSKLKNIFEIKKIIANDLGYDVLSVTQKGLKIKDIQSNEGQLSSDYSKYQIVEINDFVMNHMDLLTGWVDCSKYIGVTSPDYRVFRFKNNIDFNHEYFKYLLQGCYLNKTFYGFGQGVSNHGRWRLPTDEFLNFYFPIPSIEEQNQIVNFLTRKIQKIDELIDSKEELLNEMEQFKRSLIYEYVTGKKEVI</sequence>
<dbReference type="InterPro" id="IPR052021">
    <property type="entry name" value="Type-I_RS_S_subunit"/>
</dbReference>
<dbReference type="InterPro" id="IPR044946">
    <property type="entry name" value="Restrct_endonuc_typeI_TRD_sf"/>
</dbReference>
<proteinExistence type="inferred from homology"/>
<dbReference type="InterPro" id="IPR000055">
    <property type="entry name" value="Restrct_endonuc_typeI_TRD"/>
</dbReference>
<dbReference type="EMBL" id="CP134494">
    <property type="protein sequence ID" value="WNF22066.1"/>
    <property type="molecule type" value="Genomic_DNA"/>
</dbReference>